<gene>
    <name evidence="2" type="ORF">SAMN02745716_1152</name>
</gene>
<dbReference type="AlphaFoldDB" id="A0A1H6FNZ2"/>
<feature type="region of interest" description="Disordered" evidence="1">
    <location>
        <begin position="1"/>
        <end position="23"/>
    </location>
</feature>
<name>A0A1H6FNZ2_THEAL</name>
<keyword evidence="3" id="KW-1185">Reference proteome</keyword>
<proteinExistence type="predicted"/>
<evidence type="ECO:0000313" key="3">
    <source>
        <dbReference type="Proteomes" id="UP000222056"/>
    </source>
</evidence>
<dbReference type="Proteomes" id="UP000222056">
    <property type="component" value="Unassembled WGS sequence"/>
</dbReference>
<sequence length="242" mass="25521">MVHSPRQRKDRANSFTAAHPPLAPSRAAVGGLLLAAALTLVGAGCGSDKERAAVGTPSTMGGTRPAGAAGGPPAGAADASEAAQAAGQSVQTVAQNGRTVTLSDGTVVTLPPKPRRTSIPPQRGCGKRTYRSSRGRRIFYLPPRPGISAERSDQRTVTVKYRFYRFDRRCKPHIIELTVRDADKATFPATSEEVEVRALTGTVRIALPDRVLGADTVAARAYTRRGVPSDSAIVSIRDARAQ</sequence>
<evidence type="ECO:0000313" key="2">
    <source>
        <dbReference type="EMBL" id="SEH12621.1"/>
    </source>
</evidence>
<feature type="region of interest" description="Disordered" evidence="1">
    <location>
        <begin position="104"/>
        <end position="128"/>
    </location>
</feature>
<protein>
    <submittedName>
        <fullName evidence="2">Uncharacterized protein</fullName>
    </submittedName>
</protein>
<feature type="region of interest" description="Disordered" evidence="1">
    <location>
        <begin position="47"/>
        <end position="81"/>
    </location>
</feature>
<dbReference type="EMBL" id="FNWJ01000001">
    <property type="protein sequence ID" value="SEH12621.1"/>
    <property type="molecule type" value="Genomic_DNA"/>
</dbReference>
<accession>A0A1H6FNZ2</accession>
<evidence type="ECO:0000256" key="1">
    <source>
        <dbReference type="SAM" id="MobiDB-lite"/>
    </source>
</evidence>
<reference evidence="3" key="1">
    <citation type="submission" date="2016-10" db="EMBL/GenBank/DDBJ databases">
        <authorList>
            <person name="Varghese N."/>
            <person name="Submissions S."/>
        </authorList>
    </citation>
    <scope>NUCLEOTIDE SEQUENCE [LARGE SCALE GENOMIC DNA]</scope>
    <source>
        <strain evidence="3">ATCC 35263</strain>
    </source>
</reference>
<organism evidence="2 3">
    <name type="scientific">Thermoleophilum album</name>
    <dbReference type="NCBI Taxonomy" id="29539"/>
    <lineage>
        <taxon>Bacteria</taxon>
        <taxon>Bacillati</taxon>
        <taxon>Actinomycetota</taxon>
        <taxon>Thermoleophilia</taxon>
        <taxon>Thermoleophilales</taxon>
        <taxon>Thermoleophilaceae</taxon>
        <taxon>Thermoleophilum</taxon>
    </lineage>
</organism>